<dbReference type="Pfam" id="PF13767">
    <property type="entry name" value="DUF4168"/>
    <property type="match status" value="1"/>
</dbReference>
<dbReference type="AlphaFoldDB" id="A0A975Y4E7"/>
<dbReference type="Proteomes" id="UP000683511">
    <property type="component" value="Chromosome"/>
</dbReference>
<dbReference type="KEGG" id="rsin:B6N60_01788"/>
<evidence type="ECO:0000313" key="2">
    <source>
        <dbReference type="EMBL" id="QXE23099.1"/>
    </source>
</evidence>
<evidence type="ECO:0000259" key="1">
    <source>
        <dbReference type="Pfam" id="PF13767"/>
    </source>
</evidence>
<accession>A0A975Y4E7</accession>
<keyword evidence="3" id="KW-1185">Reference proteome</keyword>
<dbReference type="InterPro" id="IPR025433">
    <property type="entry name" value="DUF4168"/>
</dbReference>
<sequence length="158" mass="17641">MKEIYRFYLQIPLAGMLLRSLIVKPLATTGFIIGLVSFSTPTLAQNLKVDSREVTSYAQAVLAMEPARQQAFEEIKKVIGSKEVPKIVCNDPNSINALPSKARNIAVNYCNQSQQIVSSQGLSIDRFNQITIELTNNEALKKQVYNTLLMLQKNPPSR</sequence>
<gene>
    <name evidence="2" type="ORF">B6N60_01788</name>
</gene>
<dbReference type="EMBL" id="CP021056">
    <property type="protein sequence ID" value="QXE23099.1"/>
    <property type="molecule type" value="Genomic_DNA"/>
</dbReference>
<evidence type="ECO:0000313" key="3">
    <source>
        <dbReference type="Proteomes" id="UP000683511"/>
    </source>
</evidence>
<proteinExistence type="predicted"/>
<organism evidence="2 3">
    <name type="scientific">Richelia sinica FACHB-800</name>
    <dbReference type="NCBI Taxonomy" id="1357546"/>
    <lineage>
        <taxon>Bacteria</taxon>
        <taxon>Bacillati</taxon>
        <taxon>Cyanobacteriota</taxon>
        <taxon>Cyanophyceae</taxon>
        <taxon>Nostocales</taxon>
        <taxon>Nostocaceae</taxon>
        <taxon>Richelia</taxon>
    </lineage>
</organism>
<name>A0A975Y4E7_9NOST</name>
<feature type="domain" description="DUF4168" evidence="1">
    <location>
        <begin position="52"/>
        <end position="144"/>
    </location>
</feature>
<protein>
    <recommendedName>
        <fullName evidence="1">DUF4168 domain-containing protein</fullName>
    </recommendedName>
</protein>
<dbReference type="RefSeq" id="WP_190606532.1">
    <property type="nucleotide sequence ID" value="NZ_CP021056.1"/>
</dbReference>
<reference evidence="2" key="1">
    <citation type="submission" date="2017-04" db="EMBL/GenBank/DDBJ databases">
        <title>Genome deletions in a multicellular cyanobacterial endosymbiont for morphological adaptation in marine diatoms.</title>
        <authorList>
            <person name="Wang Y."/>
            <person name="Gao H."/>
            <person name="Li R."/>
            <person name="Xu X."/>
        </authorList>
    </citation>
    <scope>NUCLEOTIDE SEQUENCE</scope>
    <source>
        <strain evidence="2">FACHB 800</strain>
    </source>
</reference>